<organism evidence="3 5">
    <name type="scientific">Bacillus clarus</name>
    <dbReference type="NCBI Taxonomy" id="2338372"/>
    <lineage>
        <taxon>Bacteria</taxon>
        <taxon>Bacillati</taxon>
        <taxon>Bacillota</taxon>
        <taxon>Bacilli</taxon>
        <taxon>Bacillales</taxon>
        <taxon>Bacillaceae</taxon>
        <taxon>Bacillus</taxon>
        <taxon>Bacillus cereus group</taxon>
    </lineage>
</organism>
<feature type="transmembrane region" description="Helical" evidence="1">
    <location>
        <begin position="36"/>
        <end position="54"/>
    </location>
</feature>
<evidence type="ECO:0000313" key="5">
    <source>
        <dbReference type="Proteomes" id="UP000029389"/>
    </source>
</evidence>
<evidence type="ECO:0000256" key="1">
    <source>
        <dbReference type="SAM" id="Phobius"/>
    </source>
</evidence>
<dbReference type="Gene3D" id="3.30.70.270">
    <property type="match status" value="1"/>
</dbReference>
<dbReference type="EMBL" id="QVOD01000001">
    <property type="protein sequence ID" value="RFT68793.1"/>
    <property type="molecule type" value="Genomic_DNA"/>
</dbReference>
<sequence length="214" mass="24949">MKHKGKISGLLLGNTVAVTEWIAMQDVISKLDARSFLTVLLIYIIQMVLSYYFGYRYDKRMHGDNELQGMKGNEFIVDFFEKVAALSERDTHNTTTYILSIKEWNELKETIQEKKLNQLIQKMEYAIVKTIRKSDVVTRWDENKYVIVAVDHGYEKSTITDRLEKSIRNELVNDVVNITLLFGAASYPVEGKSLEELLKKAQDRLYKNRDLKDR</sequence>
<evidence type="ECO:0000259" key="2">
    <source>
        <dbReference type="PROSITE" id="PS50887"/>
    </source>
</evidence>
<proteinExistence type="predicted"/>
<reference evidence="3 5" key="1">
    <citation type="submission" date="2014-04" db="EMBL/GenBank/DDBJ databases">
        <authorList>
            <person name="Bishop-Lilly K.A."/>
            <person name="Broomall S.M."/>
            <person name="Chain P.S."/>
            <person name="Chertkov O."/>
            <person name="Coyne S.R."/>
            <person name="Daligault H.E."/>
            <person name="Davenport K.W."/>
            <person name="Erkkila T."/>
            <person name="Frey K.G."/>
            <person name="Gibbons H.S."/>
            <person name="Gu W."/>
            <person name="Jaissle J."/>
            <person name="Johnson S.L."/>
            <person name="Koroleva G.I."/>
            <person name="Ladner J.T."/>
            <person name="Lo C.-C."/>
            <person name="Minogue T.D."/>
            <person name="Munk C."/>
            <person name="Palacios G.F."/>
            <person name="Redden C.L."/>
            <person name="Rosenzweig C.N."/>
            <person name="Scholz M.B."/>
            <person name="Teshima H."/>
            <person name="Xu Y."/>
        </authorList>
    </citation>
    <scope>NUCLEOTIDE SEQUENCE [LARGE SCALE GENOMIC DNA]</scope>
    <source>
        <strain evidence="3 5">BHP</strain>
    </source>
</reference>
<evidence type="ECO:0000313" key="3">
    <source>
        <dbReference type="EMBL" id="KFN03099.1"/>
    </source>
</evidence>
<comment type="caution">
    <text evidence="3">The sequence shown here is derived from an EMBL/GenBank/DDBJ whole genome shotgun (WGS) entry which is preliminary data.</text>
</comment>
<keyword evidence="1" id="KW-0812">Transmembrane</keyword>
<dbReference type="AlphaFoldDB" id="A0A090YW77"/>
<dbReference type="InterPro" id="IPR000160">
    <property type="entry name" value="GGDEF_dom"/>
</dbReference>
<dbReference type="Proteomes" id="UP000029389">
    <property type="component" value="Unassembled WGS sequence"/>
</dbReference>
<dbReference type="InterPro" id="IPR029787">
    <property type="entry name" value="Nucleotide_cyclase"/>
</dbReference>
<feature type="domain" description="GGDEF" evidence="2">
    <location>
        <begin position="92"/>
        <end position="214"/>
    </location>
</feature>
<dbReference type="EMBL" id="JMQC01000008">
    <property type="protein sequence ID" value="KFN03099.1"/>
    <property type="molecule type" value="Genomic_DNA"/>
</dbReference>
<dbReference type="PROSITE" id="PS50887">
    <property type="entry name" value="GGDEF"/>
    <property type="match status" value="1"/>
</dbReference>
<keyword evidence="1" id="KW-0472">Membrane</keyword>
<keyword evidence="1" id="KW-1133">Transmembrane helix</keyword>
<reference evidence="4 6" key="2">
    <citation type="submission" date="2018-08" db="EMBL/GenBank/DDBJ databases">
        <title>Bacillus clarus sp. nov. strain PS00077A.</title>
        <authorList>
            <person name="Mendez Acevedo M."/>
            <person name="Carroll L."/>
            <person name="Mukherjee M."/>
            <person name="Wiedmann M."/>
            <person name="Kovac J."/>
        </authorList>
    </citation>
    <scope>NUCLEOTIDE SEQUENCE [LARGE SCALE GENOMIC DNA]</scope>
    <source>
        <strain evidence="4 6">PS00077A</strain>
    </source>
</reference>
<keyword evidence="6" id="KW-1185">Reference proteome</keyword>
<evidence type="ECO:0000313" key="6">
    <source>
        <dbReference type="Proteomes" id="UP000264294"/>
    </source>
</evidence>
<dbReference type="Pfam" id="PF00990">
    <property type="entry name" value="GGDEF"/>
    <property type="match status" value="1"/>
</dbReference>
<feature type="transmembrane region" description="Helical" evidence="1">
    <location>
        <begin position="7"/>
        <end position="24"/>
    </location>
</feature>
<gene>
    <name evidence="4" type="ORF">D0U04_01025</name>
    <name evidence="3" type="ORF">DJ93_985</name>
</gene>
<dbReference type="Proteomes" id="UP000264294">
    <property type="component" value="Unassembled WGS sequence"/>
</dbReference>
<dbReference type="InterPro" id="IPR043128">
    <property type="entry name" value="Rev_trsase/Diguanyl_cyclase"/>
</dbReference>
<name>A0A090YW77_9BACI</name>
<accession>A0A090YW77</accession>
<dbReference type="PATRIC" id="fig|1405.8.peg.1162"/>
<evidence type="ECO:0000313" key="4">
    <source>
        <dbReference type="EMBL" id="RFT68793.1"/>
    </source>
</evidence>
<dbReference type="NCBIfam" id="TIGR00254">
    <property type="entry name" value="GGDEF"/>
    <property type="match status" value="1"/>
</dbReference>
<dbReference type="SUPFAM" id="SSF55073">
    <property type="entry name" value="Nucleotide cyclase"/>
    <property type="match status" value="1"/>
</dbReference>
<protein>
    <submittedName>
        <fullName evidence="3 4">Diguanylate cyclase</fullName>
    </submittedName>
</protein>
<dbReference type="RefSeq" id="WP_042979577.1">
    <property type="nucleotide sequence ID" value="NZ_JMQC01000008.1"/>
</dbReference>